<dbReference type="GO" id="GO:0008017">
    <property type="term" value="F:microtubule binding"/>
    <property type="evidence" value="ECO:0007669"/>
    <property type="project" value="InterPro"/>
</dbReference>
<dbReference type="SUPFAM" id="SSF74924">
    <property type="entry name" value="Cap-Gly domain"/>
    <property type="match status" value="1"/>
</dbReference>
<dbReference type="PANTHER" id="PTHR13958">
    <property type="entry name" value="CENTROSOME-ASSOCIATED PROTEIN 350"/>
    <property type="match status" value="1"/>
</dbReference>
<dbReference type="PROSITE" id="PS50245">
    <property type="entry name" value="CAP_GLY_2"/>
    <property type="match status" value="1"/>
</dbReference>
<evidence type="ECO:0000256" key="2">
    <source>
        <dbReference type="SAM" id="MobiDB-lite"/>
    </source>
</evidence>
<dbReference type="ExpressionAtlas" id="A0A5K4EZX2">
    <property type="expression patterns" value="baseline"/>
</dbReference>
<name>A0A5K4EZX2_SCHMA</name>
<feature type="domain" description="CAP-Gly" evidence="3">
    <location>
        <begin position="104"/>
        <end position="146"/>
    </location>
</feature>
<dbReference type="InterPro" id="IPR028750">
    <property type="entry name" value="CEP350/CC187"/>
</dbReference>
<dbReference type="GO" id="GO:0005813">
    <property type="term" value="C:centrosome"/>
    <property type="evidence" value="ECO:0007669"/>
    <property type="project" value="InterPro"/>
</dbReference>
<feature type="compositionally biased region" description="Polar residues" evidence="2">
    <location>
        <begin position="45"/>
        <end position="54"/>
    </location>
</feature>
<keyword evidence="1" id="KW-0175">Coiled coil</keyword>
<dbReference type="InterPro" id="IPR000938">
    <property type="entry name" value="CAP-Gly_domain"/>
</dbReference>
<feature type="region of interest" description="Disordered" evidence="2">
    <location>
        <begin position="1016"/>
        <end position="1039"/>
    </location>
</feature>
<organism evidence="4">
    <name type="scientific">Schistosoma mansoni</name>
    <name type="common">Blood fluke</name>
    <dbReference type="NCBI Taxonomy" id="6183"/>
    <lineage>
        <taxon>Eukaryota</taxon>
        <taxon>Metazoa</taxon>
        <taxon>Spiralia</taxon>
        <taxon>Lophotrochozoa</taxon>
        <taxon>Platyhelminthes</taxon>
        <taxon>Trematoda</taxon>
        <taxon>Digenea</taxon>
        <taxon>Strigeidida</taxon>
        <taxon>Schistosomatoidea</taxon>
        <taxon>Schistosomatidae</taxon>
        <taxon>Schistosoma</taxon>
    </lineage>
</organism>
<evidence type="ECO:0000259" key="3">
    <source>
        <dbReference type="PROSITE" id="PS50245"/>
    </source>
</evidence>
<dbReference type="GO" id="GO:0034453">
    <property type="term" value="P:microtubule anchoring"/>
    <property type="evidence" value="ECO:0007669"/>
    <property type="project" value="InterPro"/>
</dbReference>
<dbReference type="AlphaFoldDB" id="A0A5K4EZX2"/>
<dbReference type="InterPro" id="IPR036859">
    <property type="entry name" value="CAP-Gly_dom_sf"/>
</dbReference>
<dbReference type="PANTHER" id="PTHR13958:SF3">
    <property type="entry name" value="CAP-GLY DOMAIN-CONTAINING PROTEIN-RELATED"/>
    <property type="match status" value="1"/>
</dbReference>
<accession>A0A5K4EZX2</accession>
<evidence type="ECO:0000256" key="1">
    <source>
        <dbReference type="SAM" id="Coils"/>
    </source>
</evidence>
<dbReference type="SMART" id="SM01052">
    <property type="entry name" value="CAP_GLY"/>
    <property type="match status" value="1"/>
</dbReference>
<proteinExistence type="predicted"/>
<dbReference type="WBParaSite" id="Smp_191210.3">
    <property type="protein sequence ID" value="Smp_191210.3"/>
    <property type="gene ID" value="Smp_191210"/>
</dbReference>
<feature type="coiled-coil region" evidence="1">
    <location>
        <begin position="410"/>
        <end position="444"/>
    </location>
</feature>
<feature type="coiled-coil region" evidence="1">
    <location>
        <begin position="725"/>
        <end position="766"/>
    </location>
</feature>
<feature type="region of interest" description="Disordered" evidence="2">
    <location>
        <begin position="45"/>
        <end position="73"/>
    </location>
</feature>
<evidence type="ECO:0000313" key="4">
    <source>
        <dbReference type="WBParaSite" id="Smp_191210.3"/>
    </source>
</evidence>
<dbReference type="STRING" id="6183.A0A5K4EZX2"/>
<dbReference type="InParanoid" id="A0A5K4EZX2"/>
<protein>
    <submittedName>
        <fullName evidence="4">CAP-Gly domain-containing protein</fullName>
    </submittedName>
</protein>
<feature type="region of interest" description="Disordered" evidence="2">
    <location>
        <begin position="1154"/>
        <end position="1199"/>
    </location>
</feature>
<feature type="compositionally biased region" description="Acidic residues" evidence="2">
    <location>
        <begin position="1156"/>
        <end position="1192"/>
    </location>
</feature>
<dbReference type="Gene3D" id="2.30.30.190">
    <property type="entry name" value="CAP Gly-rich-like domain"/>
    <property type="match status" value="1"/>
</dbReference>
<feature type="compositionally biased region" description="Low complexity" evidence="2">
    <location>
        <begin position="59"/>
        <end position="73"/>
    </location>
</feature>
<sequence>MNKTYLNLSNHPITSTVDSTSLNTMSATKVRFSSNLCNGHLSSSSSCKTNSNNLCDAPSSSSSTGDYSTSSEFSSTSHIMKNFTIGDRVFLNRTKQHGTIAYIGPTHFSAEDLVGVVLDSSSGKHDGSINGVRYFQCPEKRGLFCPIADLLPVDQKNIFSRTRFRTNTDCEANRKFKFHISDKRASSNSFCNQFDRYDRKRHSFRLPKTTTDNAYLQESGKLQRSWSERSRSTGKLWKDSELNTYNRIVEPYDVPKEMKNHKCNTLPEDSHYSSSNTSLSNSHFIRTGSLSKIKQNHELKKSNTISEMTSISASKLYDQRHNNNNLTNLKLKLLNSKYSPANFSTYTPNQSLFNVQFRNSLKLIKLKNKLNKVSNKGLIINPNDKDFLSIKNNLSFNLQLNPLSNNENDLLLMNNVIHCAQEKLSNLQNQVLQYHEMNVKLSKQLTFVKIRQQEMLCKLGERPKNDVCEAQQIDQQQKERIREIKHKLFLEYERSQNLAKNFSTLKTTNMDIIPKVVYNGQNYNKQTVLNNCHKEENSIVMATVHPFEKSDYSDKITDNNGVYCKNITCNNNGDNLRSQLDNTGNLEEIMKLRKQLLVIYESYQCHYQGILTKLKTYQQTLNDQMCETRECDLNENSHPSSLPTKSVTLSSSHYNINNLHLFDPECDAQESLDFHKSICTEHQILLKETKNKNYKLSMELSVLNAEITHLASRPERQLLNYLTKLELSKTNNDNLHYTIQNLEEQIARIHKELEDAKNKLNKEDGTHMALMRMKIDWLVLIELLVVQGRHCALLSKSNARFSVPYRIHNLKKKNLKSLSVITLRIHQLKQMEIKAHSLQNDQCMSIQTKEKELTEAINKMNLLSEVWANETQVKIETIQKLRENLKFLSDKSPKVQITNKTIRIQYTDSINNNGVQIPDIQEPHLPYSLFSALCKEIRRLQSRSVSLVEALDLLSTGSCNPEKLDHIKNLVFSSNQTKNTYTMNWKNMSLNNVGTNIKRNMDTRPFNTVRSVKQRNNATVSLKARSPGRPSSVPVAPRHGKHVTISDNRRQRISSCKNYSYDNSKNLSVQESSNEKTVYPNPPTSLQVEDSLPPFQQQHEQQQDLVQVEFLQKPQEQQLFYHYNLPVSFSPRVQRRPVSFYLSRNIDKFVKLPIPEADEEEQTDDDEENISEGEVEDEEEEELYEEENENVEEVQNKNKELCDNHIESYNHEGIGVKTSKERNIILISNQS</sequence>
<reference evidence="4" key="1">
    <citation type="submission" date="2019-11" db="UniProtKB">
        <authorList>
            <consortium name="WormBaseParasite"/>
        </authorList>
    </citation>
    <scope>IDENTIFICATION</scope>
    <source>
        <strain evidence="4">Puerto Rican</strain>
    </source>
</reference>
<dbReference type="Pfam" id="PF01302">
    <property type="entry name" value="CAP_GLY"/>
    <property type="match status" value="1"/>
</dbReference>